<gene>
    <name evidence="3" type="ORF">DSTB1V02_LOCUS6209</name>
</gene>
<feature type="coiled-coil region" evidence="1">
    <location>
        <begin position="127"/>
        <end position="158"/>
    </location>
</feature>
<feature type="compositionally biased region" description="Basic and acidic residues" evidence="2">
    <location>
        <begin position="1"/>
        <end position="12"/>
    </location>
</feature>
<dbReference type="PANTHER" id="PTHR28671">
    <property type="entry name" value="COILED-COIL DOMAIN-CONTAINING PROTEIN 169"/>
    <property type="match status" value="1"/>
</dbReference>
<dbReference type="EMBL" id="LR900626">
    <property type="protein sequence ID" value="CAD7246359.1"/>
    <property type="molecule type" value="Genomic_DNA"/>
</dbReference>
<dbReference type="Proteomes" id="UP000677054">
    <property type="component" value="Unassembled WGS sequence"/>
</dbReference>
<feature type="compositionally biased region" description="Polar residues" evidence="2">
    <location>
        <begin position="216"/>
        <end position="229"/>
    </location>
</feature>
<name>A0A7R8XB88_9CRUS</name>
<evidence type="ECO:0000313" key="3">
    <source>
        <dbReference type="EMBL" id="CAD7246359.1"/>
    </source>
</evidence>
<evidence type="ECO:0000313" key="4">
    <source>
        <dbReference type="Proteomes" id="UP000677054"/>
    </source>
</evidence>
<proteinExistence type="predicted"/>
<dbReference type="PANTHER" id="PTHR28671:SF3">
    <property type="entry name" value="COILED-COIL DOMAIN-CONTAINING PROTEIN 169"/>
    <property type="match status" value="1"/>
</dbReference>
<feature type="compositionally biased region" description="Acidic residues" evidence="2">
    <location>
        <begin position="13"/>
        <end position="32"/>
    </location>
</feature>
<dbReference type="EMBL" id="CAJPEV010001109">
    <property type="protein sequence ID" value="CAG0890793.1"/>
    <property type="molecule type" value="Genomic_DNA"/>
</dbReference>
<dbReference type="OrthoDB" id="6615663at2759"/>
<dbReference type="Pfam" id="PF15372">
    <property type="entry name" value="DUF4600"/>
    <property type="match status" value="1"/>
</dbReference>
<protein>
    <submittedName>
        <fullName evidence="3">Uncharacterized protein</fullName>
    </submittedName>
</protein>
<accession>A0A7R8XB88</accession>
<keyword evidence="4" id="KW-1185">Reference proteome</keyword>
<feature type="region of interest" description="Disordered" evidence="2">
    <location>
        <begin position="1"/>
        <end position="37"/>
    </location>
</feature>
<feature type="region of interest" description="Disordered" evidence="2">
    <location>
        <begin position="197"/>
        <end position="255"/>
    </location>
</feature>
<sequence length="255" mass="29673">MPSPDSDRKVDNTDDDDDDDDQDIMSEEDEEELLKREIEQEKRNRYTLSWSVSELEKSIADLNRRLIDLEAGSASEGDNEWKIRCETQSQLNKQLEGQRSWLTQELARQKAILSDGIVLDAKNLDMERFTEHELARLEVQLERQRNNLHSQLRDAEWQLDRRSQEFYHMDEIRRAYRAELLQANWAIQRQKLHRQGSRASSVASLHMPSEGVGRHASTSSTPIRKTTASVRILPRLQQKQISTQIPEEPGESKVP</sequence>
<reference evidence="3" key="1">
    <citation type="submission" date="2020-11" db="EMBL/GenBank/DDBJ databases">
        <authorList>
            <person name="Tran Van P."/>
        </authorList>
    </citation>
    <scope>NUCLEOTIDE SEQUENCE</scope>
</reference>
<keyword evidence="1" id="KW-0175">Coiled coil</keyword>
<dbReference type="AlphaFoldDB" id="A0A7R8XB88"/>
<organism evidence="3">
    <name type="scientific">Darwinula stevensoni</name>
    <dbReference type="NCBI Taxonomy" id="69355"/>
    <lineage>
        <taxon>Eukaryota</taxon>
        <taxon>Metazoa</taxon>
        <taxon>Ecdysozoa</taxon>
        <taxon>Arthropoda</taxon>
        <taxon>Crustacea</taxon>
        <taxon>Oligostraca</taxon>
        <taxon>Ostracoda</taxon>
        <taxon>Podocopa</taxon>
        <taxon>Podocopida</taxon>
        <taxon>Darwinulocopina</taxon>
        <taxon>Darwinuloidea</taxon>
        <taxon>Darwinulidae</taxon>
        <taxon>Darwinula</taxon>
    </lineage>
</organism>
<evidence type="ECO:0000256" key="2">
    <source>
        <dbReference type="SAM" id="MobiDB-lite"/>
    </source>
</evidence>
<dbReference type="InterPro" id="IPR028022">
    <property type="entry name" value="DUF4600"/>
</dbReference>
<evidence type="ECO:0000256" key="1">
    <source>
        <dbReference type="SAM" id="Coils"/>
    </source>
</evidence>